<evidence type="ECO:0000256" key="5">
    <source>
        <dbReference type="ARBA" id="ARBA00041707"/>
    </source>
</evidence>
<comment type="caution">
    <text evidence="6">The sequence shown here is derived from an EMBL/GenBank/DDBJ whole genome shotgun (WGS) entry which is preliminary data.</text>
</comment>
<organism evidence="6 7">
    <name type="scientific">Geodia barretti</name>
    <name type="common">Barrett's horny sponge</name>
    <dbReference type="NCBI Taxonomy" id="519541"/>
    <lineage>
        <taxon>Eukaryota</taxon>
        <taxon>Metazoa</taxon>
        <taxon>Porifera</taxon>
        <taxon>Demospongiae</taxon>
        <taxon>Heteroscleromorpha</taxon>
        <taxon>Tetractinellida</taxon>
        <taxon>Astrophorina</taxon>
        <taxon>Geodiidae</taxon>
        <taxon>Geodia</taxon>
    </lineage>
</organism>
<dbReference type="InterPro" id="IPR036291">
    <property type="entry name" value="NAD(P)-bd_dom_sf"/>
</dbReference>
<dbReference type="PRINTS" id="PR00081">
    <property type="entry name" value="GDHRDH"/>
</dbReference>
<dbReference type="PANTHER" id="PTHR42760">
    <property type="entry name" value="SHORT-CHAIN DEHYDROGENASES/REDUCTASES FAMILY MEMBER"/>
    <property type="match status" value="1"/>
</dbReference>
<dbReference type="PANTHER" id="PTHR42760:SF133">
    <property type="entry name" value="3-OXOACYL-[ACYL-CARRIER-PROTEIN] REDUCTASE"/>
    <property type="match status" value="1"/>
</dbReference>
<evidence type="ECO:0000256" key="1">
    <source>
        <dbReference type="ARBA" id="ARBA00005194"/>
    </source>
</evidence>
<dbReference type="Pfam" id="PF13561">
    <property type="entry name" value="adh_short_C2"/>
    <property type="match status" value="1"/>
</dbReference>
<dbReference type="Proteomes" id="UP001174909">
    <property type="component" value="Unassembled WGS sequence"/>
</dbReference>
<reference evidence="6" key="1">
    <citation type="submission" date="2023-03" db="EMBL/GenBank/DDBJ databases">
        <authorList>
            <person name="Steffen K."/>
            <person name="Cardenas P."/>
        </authorList>
    </citation>
    <scope>NUCLEOTIDE SEQUENCE</scope>
</reference>
<dbReference type="InterPro" id="IPR002347">
    <property type="entry name" value="SDR_fam"/>
</dbReference>
<evidence type="ECO:0000256" key="2">
    <source>
        <dbReference type="ARBA" id="ARBA00006484"/>
    </source>
</evidence>
<protein>
    <recommendedName>
        <fullName evidence="5">3-ketoacyl-[acyl-carrier-protein] reductase beta subunit</fullName>
    </recommendedName>
    <alternativeName>
        <fullName evidence="4">Quinone reductase CBR4</fullName>
    </alternativeName>
</protein>
<dbReference type="PROSITE" id="PS00061">
    <property type="entry name" value="ADH_SHORT"/>
    <property type="match status" value="1"/>
</dbReference>
<evidence type="ECO:0000256" key="3">
    <source>
        <dbReference type="ARBA" id="ARBA00023002"/>
    </source>
</evidence>
<dbReference type="SUPFAM" id="SSF51735">
    <property type="entry name" value="NAD(P)-binding Rossmann-fold domains"/>
    <property type="match status" value="1"/>
</dbReference>
<sequence length="252" mass="25952">MARLDGKVALISGGARGQGAAEAILFAREGAKVVIGDLLDDEGRQIEAQIAELGGDATYLHLDVTSADDWDAAVQTALDRYGRLDILVNNAGIGGTGGGLENATLESWDRTLDINAKGVFLGTKAAIPAIRDAGGGSIVNISSIAGIIGLGTGNPAYAASKGAVRLLTKSTAIQHAPDNIRCNSVHPGMIVTAMTEATLADPERRKYWDDNIPLGRLGTVDDIANGVLFLASDDSSFVTGSELVIDGGIVAQ</sequence>
<evidence type="ECO:0000313" key="6">
    <source>
        <dbReference type="EMBL" id="CAI7993163.1"/>
    </source>
</evidence>
<dbReference type="AlphaFoldDB" id="A0AA35QUZ8"/>
<dbReference type="FunFam" id="3.40.50.720:FF:000084">
    <property type="entry name" value="Short-chain dehydrogenase reductase"/>
    <property type="match status" value="1"/>
</dbReference>
<comment type="pathway">
    <text evidence="1">Lipid metabolism; fatty acid biosynthesis.</text>
</comment>
<evidence type="ECO:0000313" key="7">
    <source>
        <dbReference type="Proteomes" id="UP001174909"/>
    </source>
</evidence>
<dbReference type="InterPro" id="IPR020904">
    <property type="entry name" value="Sc_DH/Rdtase_CS"/>
</dbReference>
<evidence type="ECO:0000256" key="4">
    <source>
        <dbReference type="ARBA" id="ARBA00041580"/>
    </source>
</evidence>
<dbReference type="PRINTS" id="PR00080">
    <property type="entry name" value="SDRFAMILY"/>
</dbReference>
<accession>A0AA35QUZ8</accession>
<dbReference type="EMBL" id="CASHTH010000178">
    <property type="protein sequence ID" value="CAI7993163.1"/>
    <property type="molecule type" value="Genomic_DNA"/>
</dbReference>
<dbReference type="Gene3D" id="3.40.50.720">
    <property type="entry name" value="NAD(P)-binding Rossmann-like Domain"/>
    <property type="match status" value="1"/>
</dbReference>
<proteinExistence type="inferred from homology"/>
<dbReference type="GO" id="GO:0016616">
    <property type="term" value="F:oxidoreductase activity, acting on the CH-OH group of donors, NAD or NADP as acceptor"/>
    <property type="evidence" value="ECO:0007669"/>
    <property type="project" value="TreeGrafter"/>
</dbReference>
<name>A0AA35QUZ8_GEOBA</name>
<dbReference type="NCBIfam" id="NF005559">
    <property type="entry name" value="PRK07231.1"/>
    <property type="match status" value="1"/>
</dbReference>
<keyword evidence="3" id="KW-0560">Oxidoreductase</keyword>
<comment type="similarity">
    <text evidence="2">Belongs to the short-chain dehydrogenases/reductases (SDR) family.</text>
</comment>
<keyword evidence="7" id="KW-1185">Reference proteome</keyword>
<gene>
    <name evidence="6" type="ORF">GBAR_LOCUS1200</name>
</gene>